<dbReference type="InterPro" id="IPR036179">
    <property type="entry name" value="Ig-like_dom_sf"/>
</dbReference>
<dbReference type="InterPro" id="IPR013098">
    <property type="entry name" value="Ig_I-set"/>
</dbReference>
<name>A0A848H9F3_9BURK</name>
<dbReference type="EMBL" id="JABBFX010000003">
    <property type="protein sequence ID" value="NML47124.1"/>
    <property type="molecule type" value="Genomic_DNA"/>
</dbReference>
<evidence type="ECO:0000256" key="3">
    <source>
        <dbReference type="ARBA" id="ARBA00023295"/>
    </source>
</evidence>
<dbReference type="PANTHER" id="PTHR42812:SF12">
    <property type="entry name" value="BETA-XYLOSIDASE-RELATED"/>
    <property type="match status" value="1"/>
</dbReference>
<evidence type="ECO:0000256" key="1">
    <source>
        <dbReference type="ARBA" id="ARBA00009865"/>
    </source>
</evidence>
<feature type="domain" description="Ig-like" evidence="5">
    <location>
        <begin position="590"/>
        <end position="677"/>
    </location>
</feature>
<evidence type="ECO:0000313" key="7">
    <source>
        <dbReference type="Proteomes" id="UP000541185"/>
    </source>
</evidence>
<dbReference type="GO" id="GO:0004553">
    <property type="term" value="F:hydrolase activity, hydrolyzing O-glycosyl compounds"/>
    <property type="evidence" value="ECO:0007669"/>
    <property type="project" value="InterPro"/>
</dbReference>
<keyword evidence="3" id="KW-0326">Glycosidase</keyword>
<dbReference type="SMART" id="SM00409">
    <property type="entry name" value="IG"/>
    <property type="match status" value="1"/>
</dbReference>
<dbReference type="Gene3D" id="2.115.10.20">
    <property type="entry name" value="Glycosyl hydrolase domain, family 43"/>
    <property type="match status" value="1"/>
</dbReference>
<proteinExistence type="inferred from homology"/>
<keyword evidence="4" id="KW-0732">Signal</keyword>
<dbReference type="InterPro" id="IPR013783">
    <property type="entry name" value="Ig-like_fold"/>
</dbReference>
<dbReference type="AlphaFoldDB" id="A0A848H9F3"/>
<dbReference type="RefSeq" id="WP_169421421.1">
    <property type="nucleotide sequence ID" value="NZ_JABBFX010000003.1"/>
</dbReference>
<gene>
    <name evidence="6" type="ORF">HHL11_25485</name>
</gene>
<dbReference type="PROSITE" id="PS50835">
    <property type="entry name" value="IG_LIKE"/>
    <property type="match status" value="1"/>
</dbReference>
<dbReference type="Gene3D" id="2.60.40.10">
    <property type="entry name" value="Immunoglobulins"/>
    <property type="match status" value="1"/>
</dbReference>
<feature type="chain" id="PRO_5032348258" evidence="4">
    <location>
        <begin position="25"/>
        <end position="678"/>
    </location>
</feature>
<reference evidence="6 7" key="1">
    <citation type="submission" date="2020-04" db="EMBL/GenBank/DDBJ databases">
        <title>Ramlibacter sp. G-1-2-2 isolated from soil.</title>
        <authorList>
            <person name="Dahal R.H."/>
        </authorList>
    </citation>
    <scope>NUCLEOTIDE SEQUENCE [LARGE SCALE GENOMIC DNA]</scope>
    <source>
        <strain evidence="6 7">G-1-2-2</strain>
    </source>
</reference>
<evidence type="ECO:0000256" key="4">
    <source>
        <dbReference type="SAM" id="SignalP"/>
    </source>
</evidence>
<evidence type="ECO:0000313" key="6">
    <source>
        <dbReference type="EMBL" id="NML47124.1"/>
    </source>
</evidence>
<sequence length="678" mass="70683">MKQLLLRQTTARLLAGLCAALVLASCGGGGDGSSASSATAASRTTALLQNFITDDPLAGDNGLPASPAAPLSYGPINMGVDVDGNAIQAVDEQDVRYFDGHYYLYGPSFTCGAFNYSPGVNTGPLVPTSPNTIYRYCGLTIYRSDDLMNWKLVGTQYLQDAATGEHFVVKKPRVVYSPKTGLYNLWFLDGQAGLTTTSRTGKYFIVQSTSPTGPWSTPFEPTVAAGALGPVDFSINTGPDGTSYIASGHSGVAVMQLNDEKTGTIDNVQVNIALQASATPSVITLGGLGISYHAGWWYLTGSAGCGNCVAASFYYLRAKDPHGPWMSPIDDSTTQPVIPAVLSVDSGKAQMHSAVMLPDGSGGTQVLVPGTHYRSNPLGAPGTSVAQSGDNNLALSGLYLTPLSFDAQGHIQPLAITPSYEFPLARPVEAVTPPAWQAALVVTKDRSVVQSWTVTSQLATIYPAVFQRTPDTSPNPAATATIQQPMVDAPLLARLNLPNGRSFAWTIDPRTVAWAPTKIALNLPEAFVGQGRVTLTLSTAATNGGYGVAVGKKGSALAGGEYRVVQGGTQTVLPNAEMLVQAGALSAQAPTITAQPRSLKVAAGSNVGFLVQADGVGLGYQWLRNGQPVLAPDGYNEWTTAALRLASVTAADSGTYTVQVFNQVGSVTSVPVTLEVTP</sequence>
<dbReference type="InterPro" id="IPR003599">
    <property type="entry name" value="Ig_sub"/>
</dbReference>
<dbReference type="SUPFAM" id="SSF75005">
    <property type="entry name" value="Arabinanase/levansucrase/invertase"/>
    <property type="match status" value="1"/>
</dbReference>
<dbReference type="InterPro" id="IPR023296">
    <property type="entry name" value="Glyco_hydro_beta-prop_sf"/>
</dbReference>
<accession>A0A848H9F3</accession>
<comment type="caution">
    <text evidence="6">The sequence shown here is derived from an EMBL/GenBank/DDBJ whole genome shotgun (WGS) entry which is preliminary data.</text>
</comment>
<organism evidence="6 7">
    <name type="scientific">Ramlibacter agri</name>
    <dbReference type="NCBI Taxonomy" id="2728837"/>
    <lineage>
        <taxon>Bacteria</taxon>
        <taxon>Pseudomonadati</taxon>
        <taxon>Pseudomonadota</taxon>
        <taxon>Betaproteobacteria</taxon>
        <taxon>Burkholderiales</taxon>
        <taxon>Comamonadaceae</taxon>
        <taxon>Ramlibacter</taxon>
    </lineage>
</organism>
<dbReference type="Pfam" id="PF07679">
    <property type="entry name" value="I-set"/>
    <property type="match status" value="1"/>
</dbReference>
<keyword evidence="2 6" id="KW-0378">Hydrolase</keyword>
<dbReference type="SUPFAM" id="SSF48726">
    <property type="entry name" value="Immunoglobulin"/>
    <property type="match status" value="1"/>
</dbReference>
<dbReference type="InterPro" id="IPR006710">
    <property type="entry name" value="Glyco_hydro_43"/>
</dbReference>
<dbReference type="Proteomes" id="UP000541185">
    <property type="component" value="Unassembled WGS sequence"/>
</dbReference>
<dbReference type="InterPro" id="IPR007110">
    <property type="entry name" value="Ig-like_dom"/>
</dbReference>
<comment type="similarity">
    <text evidence="1">Belongs to the glycosyl hydrolase 43 family.</text>
</comment>
<evidence type="ECO:0000259" key="5">
    <source>
        <dbReference type="PROSITE" id="PS50835"/>
    </source>
</evidence>
<dbReference type="PROSITE" id="PS51257">
    <property type="entry name" value="PROKAR_LIPOPROTEIN"/>
    <property type="match status" value="1"/>
</dbReference>
<evidence type="ECO:0000256" key="2">
    <source>
        <dbReference type="ARBA" id="ARBA00022801"/>
    </source>
</evidence>
<feature type="signal peptide" evidence="4">
    <location>
        <begin position="1"/>
        <end position="24"/>
    </location>
</feature>
<dbReference type="Pfam" id="PF04616">
    <property type="entry name" value="Glyco_hydro_43"/>
    <property type="match status" value="1"/>
</dbReference>
<protein>
    <submittedName>
        <fullName evidence="6">Family 43 glycosylhydrolase</fullName>
    </submittedName>
</protein>
<dbReference type="GO" id="GO:0005975">
    <property type="term" value="P:carbohydrate metabolic process"/>
    <property type="evidence" value="ECO:0007669"/>
    <property type="project" value="InterPro"/>
</dbReference>
<dbReference type="PANTHER" id="PTHR42812">
    <property type="entry name" value="BETA-XYLOSIDASE"/>
    <property type="match status" value="1"/>
</dbReference>
<dbReference type="InterPro" id="IPR051795">
    <property type="entry name" value="Glycosyl_Hydrlase_43"/>
</dbReference>
<keyword evidence="7" id="KW-1185">Reference proteome</keyword>